<accession>A0A3P3U9F8</accession>
<evidence type="ECO:0000313" key="5">
    <source>
        <dbReference type="Proteomes" id="UP000267017"/>
    </source>
</evidence>
<name>A0A3P3U9F8_9BACL</name>
<sequence>MRKRIVVLSMAIMMVAASAAPADAHPGRTDANGGHTCRTNCEKWGLEYGEYHYHNGGGSSSKSGGSKSSSSKSGSSTKSSSTSKKQSANKKTSSKPAAPAYQTTNLTLKVNGEQVSLEHSPIMIQNTNLVPLRELAKSLGASTTWDPDSQTIGVSKDDNKITLTIGSTTVFYNGVQETIGAAPKIIEGVTYVPAQAVAKGLKANLSYDKESEVLDITL</sequence>
<gene>
    <name evidence="4" type="ORF">EHV15_30580</name>
</gene>
<feature type="signal peptide" evidence="2">
    <location>
        <begin position="1"/>
        <end position="19"/>
    </location>
</feature>
<feature type="domain" description="Copper amine oxidase-like N-terminal" evidence="3">
    <location>
        <begin position="109"/>
        <end position="214"/>
    </location>
</feature>
<organism evidence="4 5">
    <name type="scientific">Paenibacillus oralis</name>
    <dbReference type="NCBI Taxonomy" id="2490856"/>
    <lineage>
        <taxon>Bacteria</taxon>
        <taxon>Bacillati</taxon>
        <taxon>Bacillota</taxon>
        <taxon>Bacilli</taxon>
        <taxon>Bacillales</taxon>
        <taxon>Paenibacillaceae</taxon>
        <taxon>Paenibacillus</taxon>
    </lineage>
</organism>
<proteinExistence type="predicted"/>
<dbReference type="InterPro" id="IPR012854">
    <property type="entry name" value="Cu_amine_oxidase-like_N"/>
</dbReference>
<dbReference type="Proteomes" id="UP000267017">
    <property type="component" value="Unassembled WGS sequence"/>
</dbReference>
<dbReference type="InterPro" id="IPR047773">
    <property type="entry name" value="YHYH_dom_bact"/>
</dbReference>
<comment type="caution">
    <text evidence="4">The sequence shown here is derived from an EMBL/GenBank/DDBJ whole genome shotgun (WGS) entry which is preliminary data.</text>
</comment>
<feature type="region of interest" description="Disordered" evidence="1">
    <location>
        <begin position="56"/>
        <end position="100"/>
    </location>
</feature>
<reference evidence="4 5" key="1">
    <citation type="submission" date="2018-11" db="EMBL/GenBank/DDBJ databases">
        <title>Genome sequencing of Paenibacillus sp. KCOM 3021 (= ChDC PVNT-B20).</title>
        <authorList>
            <person name="Kook J.-K."/>
            <person name="Park S.-N."/>
            <person name="Lim Y.K."/>
        </authorList>
    </citation>
    <scope>NUCLEOTIDE SEQUENCE [LARGE SCALE GENOMIC DNA]</scope>
    <source>
        <strain evidence="4 5">KCOM 3021</strain>
    </source>
</reference>
<evidence type="ECO:0000259" key="3">
    <source>
        <dbReference type="Pfam" id="PF07833"/>
    </source>
</evidence>
<dbReference type="NCBIfam" id="NF033223">
    <property type="entry name" value="YHYH_alt"/>
    <property type="match status" value="1"/>
</dbReference>
<dbReference type="RefSeq" id="WP_128634579.1">
    <property type="nucleotide sequence ID" value="NZ_RRCN01000001.1"/>
</dbReference>
<keyword evidence="5" id="KW-1185">Reference proteome</keyword>
<dbReference type="AlphaFoldDB" id="A0A3P3U9F8"/>
<keyword evidence="2" id="KW-0732">Signal</keyword>
<dbReference type="InterPro" id="IPR036582">
    <property type="entry name" value="Mao_N_sf"/>
</dbReference>
<dbReference type="Pfam" id="PF07833">
    <property type="entry name" value="Cu_amine_oxidN1"/>
    <property type="match status" value="1"/>
</dbReference>
<feature type="chain" id="PRO_5018272824" evidence="2">
    <location>
        <begin position="20"/>
        <end position="218"/>
    </location>
</feature>
<evidence type="ECO:0000256" key="2">
    <source>
        <dbReference type="SAM" id="SignalP"/>
    </source>
</evidence>
<evidence type="ECO:0000313" key="4">
    <source>
        <dbReference type="EMBL" id="RRJ66794.1"/>
    </source>
</evidence>
<evidence type="ECO:0000256" key="1">
    <source>
        <dbReference type="SAM" id="MobiDB-lite"/>
    </source>
</evidence>
<feature type="compositionally biased region" description="Low complexity" evidence="1">
    <location>
        <begin position="60"/>
        <end position="95"/>
    </location>
</feature>
<dbReference type="OrthoDB" id="1656058at2"/>
<dbReference type="EMBL" id="RRCN01000001">
    <property type="protein sequence ID" value="RRJ66794.1"/>
    <property type="molecule type" value="Genomic_DNA"/>
</dbReference>
<protein>
    <submittedName>
        <fullName evidence="4">Copper amine oxidase N-terminal domain-containing protein</fullName>
    </submittedName>
</protein>
<dbReference type="Gene3D" id="3.30.457.10">
    <property type="entry name" value="Copper amine oxidase-like, N-terminal domain"/>
    <property type="match status" value="1"/>
</dbReference>
<dbReference type="SUPFAM" id="SSF55383">
    <property type="entry name" value="Copper amine oxidase, domain N"/>
    <property type="match status" value="1"/>
</dbReference>